<reference evidence="4" key="1">
    <citation type="journal article" date="2016" name="Genome Biol. Evol.">
        <title>Comparative 'omics' of the Fusarium fujikuroi species complex highlights differences in genetic potential and metabolite synthesis.</title>
        <authorList>
            <person name="Niehaus E.-M."/>
            <person name="Muensterkoetter M."/>
            <person name="Proctor R.H."/>
            <person name="Brown D.W."/>
            <person name="Sharon A."/>
            <person name="Idan Y."/>
            <person name="Oren-Young L."/>
            <person name="Sieber C.M."/>
            <person name="Novak O."/>
            <person name="Pencik A."/>
            <person name="Tarkowska D."/>
            <person name="Hromadova K."/>
            <person name="Freeman S."/>
            <person name="Maymon M."/>
            <person name="Elazar M."/>
            <person name="Youssef S.A."/>
            <person name="El-Shabrawy E.S.M."/>
            <person name="Shalaby A.B.A."/>
            <person name="Houterman P."/>
            <person name="Brock N.L."/>
            <person name="Burkhardt I."/>
            <person name="Tsavkelova E.A."/>
            <person name="Dickschat J.S."/>
            <person name="Galuszka P."/>
            <person name="Gueldener U."/>
            <person name="Tudzynski B."/>
        </authorList>
    </citation>
    <scope>NUCLEOTIDE SEQUENCE [LARGE SCALE GENOMIC DNA]</scope>
    <source>
        <strain evidence="4">MRC7560</strain>
    </source>
</reference>
<dbReference type="PANTHER" id="PTHR37019:SF1">
    <property type="entry name" value="EXPERA DOMAIN-CONTAINING PROTEIN"/>
    <property type="match status" value="1"/>
</dbReference>
<dbReference type="VEuPathDB" id="FungiDB:FMAN_06717"/>
<feature type="transmembrane region" description="Helical" evidence="1">
    <location>
        <begin position="55"/>
        <end position="73"/>
    </location>
</feature>
<name>A0A1L7SPH6_FUSMA</name>
<feature type="domain" description="DUF7704" evidence="2">
    <location>
        <begin position="5"/>
        <end position="141"/>
    </location>
</feature>
<dbReference type="EMBL" id="FCQH01000002">
    <property type="protein sequence ID" value="CVK85734.1"/>
    <property type="molecule type" value="Genomic_DNA"/>
</dbReference>
<dbReference type="GeneID" id="65085981"/>
<comment type="caution">
    <text evidence="3">The sequence shown here is derived from an EMBL/GenBank/DDBJ whole genome shotgun (WGS) entry which is preliminary data.</text>
</comment>
<proteinExistence type="predicted"/>
<dbReference type="Proteomes" id="UP000184255">
    <property type="component" value="Unassembled WGS sequence"/>
</dbReference>
<accession>A0A1L7SPH6</accession>
<protein>
    <recommendedName>
        <fullName evidence="2">DUF7704 domain-containing protein</fullName>
    </recommendedName>
</protein>
<evidence type="ECO:0000313" key="4">
    <source>
        <dbReference type="Proteomes" id="UP000184255"/>
    </source>
</evidence>
<feature type="transmembrane region" description="Helical" evidence="1">
    <location>
        <begin position="124"/>
        <end position="143"/>
    </location>
</feature>
<dbReference type="AlphaFoldDB" id="A0A1L7SPH6"/>
<evidence type="ECO:0000256" key="1">
    <source>
        <dbReference type="SAM" id="Phobius"/>
    </source>
</evidence>
<dbReference type="RefSeq" id="XP_041677527.1">
    <property type="nucleotide sequence ID" value="XM_041826467.1"/>
</dbReference>
<evidence type="ECO:0000313" key="3">
    <source>
        <dbReference type="EMBL" id="CVK85734.1"/>
    </source>
</evidence>
<keyword evidence="1" id="KW-0812">Transmembrane</keyword>
<keyword evidence="1" id="KW-1133">Transmembrane helix</keyword>
<evidence type="ECO:0000259" key="2">
    <source>
        <dbReference type="Pfam" id="PF24803"/>
    </source>
</evidence>
<sequence>MATIKSIPSLYRGVFTWVDPIVASGTAYALIFQRDFMLAQLSPLFSPRVEAYDPWLWQVAGGYVVISAMQGGLLRYTNDLNIWKICQGAVCAMDLMILCSIWEMRNPPHSWSMATMSAKDWTNVYGTAAFALIRIFFILEVGFGKPTKKVHSS</sequence>
<keyword evidence="1" id="KW-0472">Membrane</keyword>
<dbReference type="InterPro" id="IPR056121">
    <property type="entry name" value="DUF7704"/>
</dbReference>
<gene>
    <name evidence="3" type="ORF">FMAN_06717</name>
</gene>
<dbReference type="PANTHER" id="PTHR37019">
    <property type="entry name" value="CHROMOSOME 1, WHOLE GENOME SHOTGUN SEQUENCE"/>
    <property type="match status" value="1"/>
</dbReference>
<keyword evidence="4" id="KW-1185">Reference proteome</keyword>
<organism evidence="3 4">
    <name type="scientific">Fusarium mangiferae</name>
    <name type="common">Mango malformation disease fungus</name>
    <dbReference type="NCBI Taxonomy" id="192010"/>
    <lineage>
        <taxon>Eukaryota</taxon>
        <taxon>Fungi</taxon>
        <taxon>Dikarya</taxon>
        <taxon>Ascomycota</taxon>
        <taxon>Pezizomycotina</taxon>
        <taxon>Sordariomycetes</taxon>
        <taxon>Hypocreomycetidae</taxon>
        <taxon>Hypocreales</taxon>
        <taxon>Nectriaceae</taxon>
        <taxon>Fusarium</taxon>
        <taxon>Fusarium fujikuroi species complex</taxon>
    </lineage>
</organism>
<dbReference type="Pfam" id="PF24803">
    <property type="entry name" value="DUF7704"/>
    <property type="match status" value="1"/>
</dbReference>